<gene>
    <name evidence="1" type="ORF">H8K47_05735</name>
</gene>
<accession>A0A923I3M0</accession>
<dbReference type="SUPFAM" id="SSF53850">
    <property type="entry name" value="Periplasmic binding protein-like II"/>
    <property type="match status" value="1"/>
</dbReference>
<evidence type="ECO:0000313" key="1">
    <source>
        <dbReference type="EMBL" id="MBC3934856.1"/>
    </source>
</evidence>
<sequence>MPVHAEMVIIVNKENPATKLFLNQVAQFYLGGSNLFAPVELAENSPMRAEFYKKVLDKDPAQVQAIWSKLLFTGKAKAPKEFKSSAEVKKYVSETPNAMGYIEKSAVDDSVKVVAIVP</sequence>
<evidence type="ECO:0008006" key="3">
    <source>
        <dbReference type="Google" id="ProtNLM"/>
    </source>
</evidence>
<organism evidence="1 2">
    <name type="scientific">Undibacterium rugosum</name>
    <dbReference type="NCBI Taxonomy" id="2762291"/>
    <lineage>
        <taxon>Bacteria</taxon>
        <taxon>Pseudomonadati</taxon>
        <taxon>Pseudomonadota</taxon>
        <taxon>Betaproteobacteria</taxon>
        <taxon>Burkholderiales</taxon>
        <taxon>Oxalobacteraceae</taxon>
        <taxon>Undibacterium</taxon>
    </lineage>
</organism>
<evidence type="ECO:0000313" key="2">
    <source>
        <dbReference type="Proteomes" id="UP000612361"/>
    </source>
</evidence>
<dbReference type="AlphaFoldDB" id="A0A923I3M0"/>
<proteinExistence type="predicted"/>
<name>A0A923I3M0_9BURK</name>
<comment type="caution">
    <text evidence="1">The sequence shown here is derived from an EMBL/GenBank/DDBJ whole genome shotgun (WGS) entry which is preliminary data.</text>
</comment>
<protein>
    <recommendedName>
        <fullName evidence="3">Phosphate ABC transporter substrate-binding protein</fullName>
    </recommendedName>
</protein>
<dbReference type="Gene3D" id="3.40.190.10">
    <property type="entry name" value="Periplasmic binding protein-like II"/>
    <property type="match status" value="1"/>
</dbReference>
<keyword evidence="2" id="KW-1185">Reference proteome</keyword>
<dbReference type="EMBL" id="JACOGG010000004">
    <property type="protein sequence ID" value="MBC3934856.1"/>
    <property type="molecule type" value="Genomic_DNA"/>
</dbReference>
<reference evidence="1" key="1">
    <citation type="submission" date="2020-08" db="EMBL/GenBank/DDBJ databases">
        <title>Novel species isolated from subtropical streams in China.</title>
        <authorList>
            <person name="Lu H."/>
        </authorList>
    </citation>
    <scope>NUCLEOTIDE SEQUENCE</scope>
    <source>
        <strain evidence="1">CY7W</strain>
    </source>
</reference>
<dbReference type="Proteomes" id="UP000612361">
    <property type="component" value="Unassembled WGS sequence"/>
</dbReference>